<accession>A0A3L6T2Z6</accession>
<protein>
    <submittedName>
        <fullName evidence="1">Uncharacterized protein</fullName>
    </submittedName>
</protein>
<keyword evidence="2" id="KW-1185">Reference proteome</keyword>
<dbReference type="OrthoDB" id="4062651at2759"/>
<dbReference type="EMBL" id="PQIB02000003">
    <property type="protein sequence ID" value="RLN30947.1"/>
    <property type="molecule type" value="Genomic_DNA"/>
</dbReference>
<reference evidence="2" key="1">
    <citation type="journal article" date="2019" name="Nat. Commun.">
        <title>The genome of broomcorn millet.</title>
        <authorList>
            <person name="Zou C."/>
            <person name="Miki D."/>
            <person name="Li D."/>
            <person name="Tang Q."/>
            <person name="Xiao L."/>
            <person name="Rajput S."/>
            <person name="Deng P."/>
            <person name="Jia W."/>
            <person name="Huang R."/>
            <person name="Zhang M."/>
            <person name="Sun Y."/>
            <person name="Hu J."/>
            <person name="Fu X."/>
            <person name="Schnable P.S."/>
            <person name="Li F."/>
            <person name="Zhang H."/>
            <person name="Feng B."/>
            <person name="Zhu X."/>
            <person name="Liu R."/>
            <person name="Schnable J.C."/>
            <person name="Zhu J.-K."/>
            <person name="Zhang H."/>
        </authorList>
    </citation>
    <scope>NUCLEOTIDE SEQUENCE [LARGE SCALE GENOMIC DNA]</scope>
</reference>
<dbReference type="AlphaFoldDB" id="A0A3L6T2Z6"/>
<dbReference type="Proteomes" id="UP000275267">
    <property type="component" value="Unassembled WGS sequence"/>
</dbReference>
<sequence>MARGHIRVMNFISSYCYDASTQGMHYSRWVWDLTNTVYALSDDNKFVVIGCRTLAFIGNELDVGKKAPIPPGLQYHRVLFDDRWNTAIHSLSPCSYAVLMESSNLTFSETYVTSPEFNTTYDGRAPMVLDWFRQCLDPNLEF</sequence>
<proteinExistence type="predicted"/>
<organism evidence="1 2">
    <name type="scientific">Panicum miliaceum</name>
    <name type="common">Proso millet</name>
    <name type="synonym">Broomcorn millet</name>
    <dbReference type="NCBI Taxonomy" id="4540"/>
    <lineage>
        <taxon>Eukaryota</taxon>
        <taxon>Viridiplantae</taxon>
        <taxon>Streptophyta</taxon>
        <taxon>Embryophyta</taxon>
        <taxon>Tracheophyta</taxon>
        <taxon>Spermatophyta</taxon>
        <taxon>Magnoliopsida</taxon>
        <taxon>Liliopsida</taxon>
        <taxon>Poales</taxon>
        <taxon>Poaceae</taxon>
        <taxon>PACMAD clade</taxon>
        <taxon>Panicoideae</taxon>
        <taxon>Panicodae</taxon>
        <taxon>Paniceae</taxon>
        <taxon>Panicinae</taxon>
        <taxon>Panicum</taxon>
        <taxon>Panicum sect. Panicum</taxon>
    </lineage>
</organism>
<gene>
    <name evidence="1" type="ORF">C2845_PM05G17860</name>
</gene>
<comment type="caution">
    <text evidence="1">The sequence shown here is derived from an EMBL/GenBank/DDBJ whole genome shotgun (WGS) entry which is preliminary data.</text>
</comment>
<evidence type="ECO:0000313" key="2">
    <source>
        <dbReference type="Proteomes" id="UP000275267"/>
    </source>
</evidence>
<name>A0A3L6T2Z6_PANMI</name>
<dbReference type="STRING" id="4540.A0A3L6T2Z6"/>
<evidence type="ECO:0000313" key="1">
    <source>
        <dbReference type="EMBL" id="RLN30947.1"/>
    </source>
</evidence>